<protein>
    <submittedName>
        <fullName evidence="1">Uncharacterized protein</fullName>
    </submittedName>
</protein>
<gene>
    <name evidence="1" type="ORF">CLOSTASPAR_03921</name>
</gene>
<reference evidence="1 2" key="2">
    <citation type="submission" date="2009-02" db="EMBL/GenBank/DDBJ databases">
        <title>Draft genome sequence of Clostridium asparagiforme (DSM 15981).</title>
        <authorList>
            <person name="Sudarsanam P."/>
            <person name="Ley R."/>
            <person name="Guruge J."/>
            <person name="Turnbaugh P.J."/>
            <person name="Mahowald M."/>
            <person name="Liep D."/>
            <person name="Gordon J."/>
        </authorList>
    </citation>
    <scope>NUCLEOTIDE SEQUENCE [LARGE SCALE GENOMIC DNA]</scope>
    <source>
        <strain evidence="1 2">DSM 15981</strain>
    </source>
</reference>
<dbReference type="HOGENOM" id="CLU_2932978_0_0_9"/>
<accession>C0D3T0</accession>
<organism evidence="1 2">
    <name type="scientific">[Clostridium] asparagiforme DSM 15981</name>
    <dbReference type="NCBI Taxonomy" id="518636"/>
    <lineage>
        <taxon>Bacteria</taxon>
        <taxon>Bacillati</taxon>
        <taxon>Bacillota</taxon>
        <taxon>Clostridia</taxon>
        <taxon>Lachnospirales</taxon>
        <taxon>Lachnospiraceae</taxon>
        <taxon>Enterocloster</taxon>
    </lineage>
</organism>
<evidence type="ECO:0000313" key="1">
    <source>
        <dbReference type="EMBL" id="EEG54011.1"/>
    </source>
</evidence>
<evidence type="ECO:0000313" key="2">
    <source>
        <dbReference type="Proteomes" id="UP000004756"/>
    </source>
</evidence>
<proteinExistence type="predicted"/>
<keyword evidence="2" id="KW-1185">Reference proteome</keyword>
<dbReference type="EMBL" id="ACCJ01000315">
    <property type="protein sequence ID" value="EEG54011.1"/>
    <property type="molecule type" value="Genomic_DNA"/>
</dbReference>
<reference evidence="1 2" key="1">
    <citation type="submission" date="2009-01" db="EMBL/GenBank/DDBJ databases">
        <authorList>
            <person name="Fulton L."/>
            <person name="Clifton S."/>
            <person name="Fulton B."/>
            <person name="Xu J."/>
            <person name="Minx P."/>
            <person name="Pepin K.H."/>
            <person name="Johnson M."/>
            <person name="Bhonagiri V."/>
            <person name="Nash W.E."/>
            <person name="Mardis E.R."/>
            <person name="Wilson R.K."/>
        </authorList>
    </citation>
    <scope>NUCLEOTIDE SEQUENCE [LARGE SCALE GENOMIC DNA]</scope>
    <source>
        <strain evidence="1 2">DSM 15981</strain>
    </source>
</reference>
<dbReference type="AlphaFoldDB" id="C0D3T0"/>
<comment type="caution">
    <text evidence="1">The sequence shown here is derived from an EMBL/GenBank/DDBJ whole genome shotgun (WGS) entry which is preliminary data.</text>
</comment>
<name>C0D3T0_9FIRM</name>
<dbReference type="Proteomes" id="UP000004756">
    <property type="component" value="Unassembled WGS sequence"/>
</dbReference>
<sequence>MICFFIIPHNNFFFCIVFPFLHSGAYHSSDNKQAGLPVRSVFPACLFQYRGDCIRYFPLI</sequence>